<comment type="domain">
    <text evidence="33">The YXXL motif is involved in determining the exact site of viral release at the surface of infected mononuclear cells and promotes endocytosis. YXXL and di-leucine endocytosis motifs interact directly or indirectly with the clathrin adapter complexes, opperate independently, and their activities are not additive.</text>
</comment>
<feature type="short sequence motif" description="YXXL motif; contains endocytosis signal" evidence="33">
    <location>
        <begin position="719"/>
        <end position="722"/>
    </location>
</feature>
<evidence type="ECO:0000256" key="26">
    <source>
        <dbReference type="ARBA" id="ARBA00023139"/>
    </source>
</evidence>
<keyword evidence="26 33" id="KW-0564">Palmitate</keyword>
<evidence type="ECO:0000256" key="12">
    <source>
        <dbReference type="ARBA" id="ARBA00022595"/>
    </source>
</evidence>
<dbReference type="FunFam" id="2.170.40.20:FF:000003">
    <property type="entry name" value="Envelope glycoprotein gp160"/>
    <property type="match status" value="1"/>
</dbReference>
<evidence type="ECO:0000256" key="27">
    <source>
        <dbReference type="ARBA" id="ARBA00023157"/>
    </source>
</evidence>
<keyword evidence="31 33" id="KW-1160">Virus entry into host cell</keyword>
<evidence type="ECO:0000256" key="8">
    <source>
        <dbReference type="ARBA" id="ARBA00022510"/>
    </source>
</evidence>
<feature type="region of interest" description="Immunosuppression" evidence="33">
    <location>
        <begin position="581"/>
        <end position="599"/>
    </location>
</feature>
<dbReference type="GO" id="GO:0019064">
    <property type="term" value="P:fusion of virus membrane with host plasma membrane"/>
    <property type="evidence" value="ECO:0007669"/>
    <property type="project" value="UniProtKB-UniRule"/>
</dbReference>
<keyword evidence="17 33" id="KW-1161">Viral attachment to host cell</keyword>
<comment type="function">
    <text evidence="33">Surface protein gp120: Attaches the virus to the host lymphoid cell by binding to the primary receptor CD4. This interaction induces a structural rearrangement creating a high affinity binding site for a chemokine coreceptor like CXCR4 and/or CCR5. Acts as a ligand for CD209/DC-SIGN and CLEC4M/DC-SIGNR, which are respectively found on dendritic cells (DCs), and on endothelial cells of liver sinusoids and lymph node sinuses. These interactions allow capture of viral particles at mucosal surfaces by these cells and subsequent transmission to permissive cells. HIV subverts the migration properties of dendritic cells to gain access to CD4+ T-cells in lymph nodes. Virus transmission to permissive T-cells occurs either in trans (without DCs infection, through viral capture and transmission), or in cis (following DCs productive infection, through the usual CD4-gp120 interaction), thereby inducing a robust infection. In trans infection, bound virions remain infectious over days and it is proposed that they are not degraded, but protected in non-lysosomal acidic organelles within the DCs close to the cell membrane thus contributing to the viral infectious potential during DCs' migration from the periphery to the lymphoid tissues. On arrival at lymphoid tissues, intact virions recycle back to DCs' cell surface allowing virus transmission to CD4+ T-cells.</text>
</comment>
<evidence type="ECO:0000256" key="25">
    <source>
        <dbReference type="ARBA" id="ARBA00023136"/>
    </source>
</evidence>
<keyword evidence="9 33" id="KW-1032">Host cell membrane</keyword>
<comment type="PTM">
    <text evidence="33">Highly glycosylated by host. The high number of glycan on the protein is reffered to as 'glycan shield' because it contributes to hide protein sequence from adaptive immune system.</text>
</comment>
<feature type="disulfide bond" evidence="33">
    <location>
        <begin position="233"/>
        <end position="244"/>
    </location>
</feature>
<keyword evidence="10 33" id="KW-1165">Clathrin-mediated endocytosis of virus by host</keyword>
<evidence type="ECO:0000256" key="7">
    <source>
        <dbReference type="ARBA" id="ARBA00022506"/>
    </source>
</evidence>
<evidence type="ECO:0000256" key="28">
    <source>
        <dbReference type="ARBA" id="ARBA00023180"/>
    </source>
</evidence>
<comment type="subunit">
    <text evidence="32">The mature envelope protein (Env) consists of a homotrimer of non-covalently associated gp120-gp41 heterodimers. The resulting complex protrudes from the virus surface as a spike. There seems to be as few as 10 spikes on the average virion. Interacts with host CD4, CCR5 and CXCR4. Gp120 also interacts with the C-type lectins CD209/DC-SIGN and CLEC4M/DC-SIGNR (collectively referred to as DC-SIGN(R)). Gp120 and gp41 interact with GalCer. Gp120 interacts with host ITGA4/ITGB7 complex; on CD4+ T-cells, this interaction results in rapid activation of integrin ITGAL/LFA-1, which facilitates efficient cell-to-cell spreading of HIV-1. Gp120 interacts with cell-associated heparan sulfate; this interaction increases virus infectivity on permissive cells and may be involved in infection of CD4- cells.</text>
</comment>
<protein>
    <recommendedName>
        <fullName evidence="33">Envelope glycoprotein gp160</fullName>
    </recommendedName>
    <alternativeName>
        <fullName evidence="33">Env polyprotein</fullName>
    </alternativeName>
    <component>
        <recommendedName>
            <fullName evidence="33">Surface protein gp120</fullName>
            <shortName evidence="33">SU</shortName>
        </recommendedName>
        <alternativeName>
            <fullName evidence="33">Glycoprotein 120</fullName>
            <shortName evidence="33">gp120</shortName>
        </alternativeName>
    </component>
    <component>
        <recommendedName>
            <fullName evidence="33">Transmembrane protein gp41</fullName>
            <shortName evidence="33">TM</shortName>
        </recommendedName>
        <alternativeName>
            <fullName evidence="33">Glycoprotein 41</fullName>
            <shortName evidence="33">gp41</shortName>
        </alternativeName>
    </component>
</protein>
<evidence type="ECO:0000256" key="35">
    <source>
        <dbReference type="SAM" id="MobiDB-lite"/>
    </source>
</evidence>
<dbReference type="GO" id="GO:0016020">
    <property type="term" value="C:membrane"/>
    <property type="evidence" value="ECO:0007669"/>
    <property type="project" value="UniProtKB-UniRule"/>
</dbReference>
<comment type="domain">
    <text evidence="33">Some of the most genetically diverse regions of the viral genome are present in Env. They are called variable regions 1 through 5 (V1 through V5). Coreceptor usage of gp120 is determined mainly by the primary structure of the third variable region (V3) in the outer domain of gp120. The sequence of V3 determines which coreceptor, CCR5 and/or CXCR4 (corresponding to R5/macrophage, X4/T cell and R5X4/T cell and macrophage tropism), is used to trigger the fusion potential of the Env complex, and hence which cells the virus can infect. Binding to CCR5 involves a region adjacent in addition to V3.</text>
</comment>
<keyword evidence="13 33" id="KW-0165">Cleavage on pair of basic residues</keyword>
<feature type="domain" description="Human immunodeficiency virus 1 envelope glycoprotein Gp120" evidence="36">
    <location>
        <begin position="31"/>
        <end position="517"/>
    </location>
</feature>
<comment type="miscellaneous">
    <text evidence="33">HIV-1 lineages are divided in three main groups, M (for Major), O (for Outlier), and N (for New, or Non-M, Non-O). The vast majority of strains found worldwide belong to the group M. Group O seems to be endemic to and largely confined to Cameroon and neighboring countries in West Central Africa, where these viruses represent a small minority of HIV-1 strains. The group N is represented by a limited number of isolates from Cameroonian persons. The group M is further subdivided in 9 clades or subtypes (A to D, F to H, J and K).</text>
</comment>
<evidence type="ECO:0000256" key="14">
    <source>
        <dbReference type="ARBA" id="ARBA00022692"/>
    </source>
</evidence>
<keyword evidence="7 33" id="KW-1168">Fusion of virus membrane with host membrane</keyword>
<comment type="subcellular location">
    <subcellularLocation>
        <location evidence="3">Host cell membrane</location>
        <topology evidence="3">Peripheral membrane protein</topology>
    </subcellularLocation>
    <subcellularLocation>
        <location evidence="1">Host cell membrane</location>
        <topology evidence="1">Single-pass type I membrane protein</topology>
    </subcellularLocation>
    <subcellularLocation>
        <location evidence="2">Host endosome membrane</location>
        <topology evidence="2">Peripheral membrane protein</topology>
    </subcellularLocation>
    <subcellularLocation>
        <location evidence="5">Host endosome membrane</location>
        <topology evidence="5">Single-pass type I membrane protein</topology>
    </subcellularLocation>
    <subcellularLocation>
        <location evidence="6">Virion membrane</location>
        <topology evidence="6">Peripheral membrane protein</topology>
    </subcellularLocation>
    <subcellularLocation>
        <location evidence="4">Virion membrane</location>
        <topology evidence="4">Single-pass type I membrane protein</topology>
    </subcellularLocation>
</comment>
<evidence type="ECO:0000256" key="5">
    <source>
        <dbReference type="ARBA" id="ARBA00004578"/>
    </source>
</evidence>
<evidence type="ECO:0000256" key="9">
    <source>
        <dbReference type="ARBA" id="ARBA00022511"/>
    </source>
</evidence>
<dbReference type="GO" id="GO:0020002">
    <property type="term" value="C:host cell plasma membrane"/>
    <property type="evidence" value="ECO:0007669"/>
    <property type="project" value="UniProtKB-SubCell"/>
</dbReference>
<feature type="chain" id="PRO_5023515141" description="Transmembrane protein gp41" evidence="33">
    <location>
        <begin position="518"/>
        <end position="863"/>
    </location>
</feature>
<keyword evidence="11 33" id="KW-0945">Host-virus interaction</keyword>
<feature type="region of interest" description="V2" evidence="33">
    <location>
        <begin position="162"/>
        <end position="201"/>
    </location>
</feature>
<feature type="region of interest" description="V4" evidence="33">
    <location>
        <begin position="389"/>
        <end position="422"/>
    </location>
</feature>
<dbReference type="InterPro" id="IPR037527">
    <property type="entry name" value="Gp160"/>
</dbReference>
<comment type="subcellular location">
    <molecule>Surface protein gp120</molecule>
    <subcellularLocation>
        <location evidence="33">Virion membrane</location>
        <topology evidence="33">Peripheral membrane protein</topology>
    </subcellularLocation>
    <subcellularLocation>
        <location evidence="33">Host cell membrane</location>
        <topology evidence="33">Peripheral membrane protein</topology>
    </subcellularLocation>
    <subcellularLocation>
        <location evidence="33">Host endosome membrane</location>
        <topology evidence="33">Single-pass type I membrane protein</topology>
    </subcellularLocation>
    <text evidence="33">The surface protein is not anchored to the viral envelope, but associates with the extravirion surface through its binding to TM. It is probably concentrated at the site of budding and incorporated into the virions possibly by contacts between the cytoplasmic tail of Env and the N-terminus of Gag.</text>
</comment>
<dbReference type="Gene3D" id="1.10.287.210">
    <property type="match status" value="1"/>
</dbReference>
<evidence type="ECO:0000256" key="24">
    <source>
        <dbReference type="ARBA" id="ARBA00023054"/>
    </source>
</evidence>
<dbReference type="GO" id="GO:0044175">
    <property type="term" value="C:host cell endosome membrane"/>
    <property type="evidence" value="ECO:0007669"/>
    <property type="project" value="UniProtKB-SubCell"/>
</dbReference>
<feature type="disulfide bond" evidence="33">
    <location>
        <begin position="51"/>
        <end position="71"/>
    </location>
</feature>
<evidence type="ECO:0000256" key="33">
    <source>
        <dbReference type="HAMAP-Rule" id="MF_04083"/>
    </source>
</evidence>
<reference evidence="38" key="1">
    <citation type="journal article" date="2010" name="J. Virol.">
        <title>Rapid escape from preserved cross-reactive neutralizing humoral immunity without loss of viral fitness in HIV-1-infected progressors and long-term nonprogressors.</title>
        <authorList>
            <person name="van Gils M.J."/>
            <person name="Bunnik E.M."/>
            <person name="Burger J.A."/>
            <person name="Jacob Y."/>
            <person name="Schweighardt B."/>
            <person name="Wrin T."/>
            <person name="Schuitemaker H."/>
        </authorList>
    </citation>
    <scope>NUCLEOTIDE SEQUENCE</scope>
    <source>
        <strain evidence="38">19642.38.1E11</strain>
    </source>
</reference>
<dbReference type="GO" id="GO:0039654">
    <property type="term" value="P:fusion of virus membrane with host endosome membrane"/>
    <property type="evidence" value="ECO:0007669"/>
    <property type="project" value="UniProtKB-UniRule"/>
</dbReference>
<feature type="chain" id="PRO_5023515142" description="Envelope glycoprotein gp160" evidence="33">
    <location>
        <begin position="30"/>
        <end position="863"/>
    </location>
</feature>
<dbReference type="Pfam" id="PF00517">
    <property type="entry name" value="GP41"/>
    <property type="match status" value="1"/>
</dbReference>
<evidence type="ECO:0000256" key="16">
    <source>
        <dbReference type="ARBA" id="ARBA00022729"/>
    </source>
</evidence>
<feature type="disulfide bond" evidence="33">
    <location>
        <begin position="223"/>
        <end position="252"/>
    </location>
</feature>
<dbReference type="CDD" id="cd09909">
    <property type="entry name" value="HIV-1-like_HR1-HR2"/>
    <property type="match status" value="1"/>
</dbReference>
<keyword evidence="20 33" id="KW-0261">Viral envelope protein</keyword>
<dbReference type="Gene3D" id="1.20.5.490">
    <property type="entry name" value="Single helix bin"/>
    <property type="match status" value="1"/>
</dbReference>
<keyword evidence="23 33" id="KW-1039">Host endosome</keyword>
<dbReference type="FunFam" id="1.20.5.490:FF:000001">
    <property type="entry name" value="Envelope glycoprotein gp160"/>
    <property type="match status" value="1"/>
</dbReference>
<dbReference type="SUPFAM" id="SSF56502">
    <property type="entry name" value="gp120 core"/>
    <property type="match status" value="2"/>
</dbReference>
<feature type="disulfide bond" evidence="33">
    <location>
        <begin position="605"/>
        <end position="611"/>
    </location>
</feature>
<keyword evidence="18 33" id="KW-0946">Virion</keyword>
<comment type="PTM">
    <text evidence="33">Palmitoylation of the transmembrane protein and of Env polyprotein (prior to its proteolytic cleavage) is essential for their association with host cell membrane lipid rafts. Palmitoylation is therefore required for envelope trafficking to classical lipid rafts, but not for viral replication.</text>
</comment>
<evidence type="ECO:0000256" key="11">
    <source>
        <dbReference type="ARBA" id="ARBA00022581"/>
    </source>
</evidence>
<sequence length="863" mass="98281">MRVKGIRKNYLWRWGTMLLGMLMICSAAERLWVTVYYGVPVWKEANTTLFCASDAKAYSTEVHNIWATHACVPTDPNPQEIELKNVTENFNMWKNSMVEQMHEDIISLWDQSLKPCVKLTPLCVTLNCTDYWGNTTNLGNTTNEKNDTGTNRATNTTEIKKCSFNITTILRDKVKKEYALFYKYDVVPINNNSTSYRLINCNTSTITQACPKVTFEPIPIHYCAPAGFAILKCKDKKFNGTGPCKNVSTVQCTHGIRPVVSTQLLLNGSLAEEEVVIRSANFSDNAKTIIVQLNESVIINCTRPNNNTRKSIPIGPGRAFYATGDIIGDIRQAHCNISEIQWNNTLRQIAKKLKEQFKNTTTIAFKQSSGGDPEIVMHTFNCRGEFFYCNTSKLFNSTWNDTTLNDITMDRETNNTNITLPCRIKQIINMWQEVGKAMYAPPIQGQIRCTSNITGLLITRDGGTNNDTEGTETFRPGGGDMRDNWRSELYKYKVVRIEPLGVAPTKAKRRVVQREKRAIGGLGALFLGFLGTAGSTMGAASITLTVQARQLLSGIVQQQNNLLRAIEAQQHLLQLTVWGIKQLQARVLAVERYLKDQQLLGMWGCSGKLICTTAVPWNTSWSNKSMNQIWDNMTWMQWEREIDNYTSLIYSLIEDSQIQQEKNEQELLELDKWGSLWTWFNITNWLWYIRIFIMIVGGLIGLRIVFAVFSIVNRVRQGYSPLSFQTHLPAQRGPDRPEGIEEEGGERDRGRSGPLVDGFLALIWIDLRSLCLFSYHRLRDLLLIVTRIVELLGRRGWEALKYWWNLLQYWSQELKNSAVSLFNAIAIAVAEGTDRVLEVLQRIFRAILHIPTRIRQGLERALL</sequence>
<dbReference type="InterPro" id="IPR036377">
    <property type="entry name" value="Gp120_core_sf"/>
</dbReference>
<keyword evidence="14 33" id="KW-0812">Transmembrane</keyword>
<dbReference type="GO" id="GO:0019031">
    <property type="term" value="C:viral envelope"/>
    <property type="evidence" value="ECO:0007669"/>
    <property type="project" value="UniProtKB-KW"/>
</dbReference>
<feature type="coiled-coil region" evidence="33">
    <location>
        <begin position="640"/>
        <end position="674"/>
    </location>
</feature>
<evidence type="ECO:0000256" key="18">
    <source>
        <dbReference type="ARBA" id="ARBA00022844"/>
    </source>
</evidence>
<evidence type="ECO:0000256" key="1">
    <source>
        <dbReference type="ARBA" id="ARBA00004402"/>
    </source>
</evidence>
<evidence type="ECO:0000256" key="19">
    <source>
        <dbReference type="ARBA" id="ARBA00022870"/>
    </source>
</evidence>
<comment type="PTM">
    <text evidence="33">Specific enzymatic cleavages in vivo yield mature proteins. Envelope glycoproteins are synthesized as a inactive precursor that is heavily N-glycosylated and processed likely by host cell furin in the Golgi to yield the mature SU and TM proteins. The cleavage site between SU and TM requires the minimal sequence [KR]-X-[KR]-R. About 2 of the 9 disulfide bonds of gp41 are reduced by P4HB/PDI, following binding to CD4 receptor.</text>
</comment>
<keyword evidence="8 33" id="KW-1170">Fusion of virus membrane with host endosomal membrane</keyword>
<evidence type="ECO:0000256" key="29">
    <source>
        <dbReference type="ARBA" id="ARBA00023280"/>
    </source>
</evidence>
<evidence type="ECO:0000259" key="36">
    <source>
        <dbReference type="Pfam" id="PF00516"/>
    </source>
</evidence>
<evidence type="ECO:0000256" key="4">
    <source>
        <dbReference type="ARBA" id="ARBA00004563"/>
    </source>
</evidence>
<keyword evidence="25 33" id="KW-0472">Membrane</keyword>
<evidence type="ECO:0000256" key="20">
    <source>
        <dbReference type="ARBA" id="ARBA00022879"/>
    </source>
</evidence>
<dbReference type="InterPro" id="IPR000777">
    <property type="entry name" value="HIV1_Gp120"/>
</dbReference>
<evidence type="ECO:0000256" key="15">
    <source>
        <dbReference type="ARBA" id="ARBA00022703"/>
    </source>
</evidence>
<dbReference type="GO" id="GO:0052031">
    <property type="term" value="P:symbiont-mediated perturbation of host defense response"/>
    <property type="evidence" value="ECO:0007669"/>
    <property type="project" value="UniProtKB-UniRule"/>
</dbReference>
<comment type="subunit">
    <text evidence="33">The mature envelope protein (Env) consists of a homotrimer of non-covalently associated gp120-gp41 heterodimers. The resulting complex protrudes from the virus surface as a spike. There seems to be as few as 10 spikes on the average virion. Surface protein gp120 interacts with host CD4, CCR5 and CXCR4. Gp120 also interacts with the C-type lectins CD209/DC-SIGN and CLEC4M/DC-SIGNR (collectively referred to as DC-SIGN(R)). Gp120 and gp41 interact with GalCer. Gp120 interacts with host ITGA4/ITGB7 complex; on CD4+ T-cells, this interaction results in rapid activation of integrin ITGAL/LFA-1, which facilitates efficient cell-to-cell spreading of HIV-1. Gp120 interacts with cell-associated heparan sulfate; this interaction increases virus infectivity on permissive cells and may be involved in infection of CD4- cells.</text>
</comment>
<proteinExistence type="inferred from homology"/>
<comment type="domain">
    <text evidence="33">The CD4-binding region is targeted by the antibody b12.</text>
</comment>
<keyword evidence="19 33" id="KW-1043">Host membrane</keyword>
<comment type="function">
    <text evidence="33">Transmembrane protein gp41: Acts as a class I viral fusion protein. Under the current model, the protein has at least 3 conformational states: pre-fusion native state, pre-hairpin intermediate state, and post-fusion hairpin state. During fusion of viral and target intracellular membranes, the coiled coil regions (heptad repeats) assume a trimer-of-hairpins structure, positioning the fusion peptide in close proximity to the C-terminal region of the ectodomain. The formation of this structure appears to drive apposition and subsequent fusion of viral and target cell membranes. Complete fusion occurs in host cell endosomes and is dynamin-dependent, however some lipid transfer might occur at the plasma membrane. The virus undergoes clathrin-dependent internalization long before endosomal fusion, thus minimizing the surface exposure of conserved viral epitopes during fusion and reducing the efficacy of inhibitors targeting these epitopes. Membranes fusion leads to delivery of the nucleocapsid into the cytoplasm.</text>
</comment>
<evidence type="ECO:0000256" key="23">
    <source>
        <dbReference type="ARBA" id="ARBA00023046"/>
    </source>
</evidence>
<dbReference type="Pfam" id="PF00516">
    <property type="entry name" value="GP120"/>
    <property type="match status" value="1"/>
</dbReference>
<comment type="domain">
    <text evidence="33 34">The 17 amino acids long immunosuppressive region is present in many retroviral envelope proteins. Synthetic peptides derived from this relatively conserved sequence inhibit immune function in vitro and in vivo.</text>
</comment>
<keyword evidence="30 33" id="KW-0449">Lipoprotein</keyword>
<feature type="region of interest" description="MPER; binding to GalCer" evidence="33">
    <location>
        <begin position="669"/>
        <end position="690"/>
    </location>
</feature>
<accession>D3YFG3</accession>
<dbReference type="GO" id="GO:0019082">
    <property type="term" value="P:viral protein processing"/>
    <property type="evidence" value="ECO:0007669"/>
    <property type="project" value="UniProtKB-UniRule"/>
</dbReference>
<feature type="region of interest" description="Disordered" evidence="35">
    <location>
        <begin position="726"/>
        <end position="750"/>
    </location>
</feature>
<keyword evidence="15 33" id="KW-0053">Apoptosis</keyword>
<comment type="domain">
    <text evidence="33">The membrane proximal external region (MPER) present in gp41 is a tryptophan-rich region recognized by the antibodies 2F5, Z13, and 4E10. MPER seems to play a role in fusion.</text>
</comment>
<keyword evidence="24 33" id="KW-0175">Coiled coil</keyword>
<evidence type="ECO:0000256" key="17">
    <source>
        <dbReference type="ARBA" id="ARBA00022804"/>
    </source>
</evidence>
<feature type="topological domain" description="Cytoplasmic" evidence="33">
    <location>
        <begin position="713"/>
        <end position="863"/>
    </location>
</feature>
<dbReference type="GO" id="GO:0075512">
    <property type="term" value="P:clathrin-dependent endocytosis of virus by host cell"/>
    <property type="evidence" value="ECO:0007669"/>
    <property type="project" value="UniProtKB-UniRule"/>
</dbReference>
<dbReference type="EMBL" id="GU455450">
    <property type="protein sequence ID" value="ADD12355.1"/>
    <property type="molecule type" value="Genomic_DNA"/>
</dbReference>
<keyword evidence="21 33" id="KW-1164">Virus endocytosis by host</keyword>
<comment type="function">
    <text evidence="33">Envelope glycoprotein gp160: Oligomerizes in the host endoplasmic reticulum into predominantly trimers. In a second time, gp160 transits in the host Golgi, where glycosylation is completed. The precursor is then proteolytically cleaved in the trans-Golgi and thereby activated by cellular furin or furin-like proteases to produce gp120 and gp41.</text>
</comment>
<comment type="caution">
    <text evidence="33">Lacks conserved residue(s) required for the propagation of feature annotation.</text>
</comment>
<evidence type="ECO:0000256" key="3">
    <source>
        <dbReference type="ARBA" id="ARBA00004505"/>
    </source>
</evidence>
<dbReference type="GO" id="GO:0055036">
    <property type="term" value="C:virion membrane"/>
    <property type="evidence" value="ECO:0007669"/>
    <property type="project" value="UniProtKB-SubCell"/>
</dbReference>
<dbReference type="GO" id="GO:1903908">
    <property type="term" value="P:positive regulation of plasma membrane raft polarization"/>
    <property type="evidence" value="ECO:0007669"/>
    <property type="project" value="UniProtKB-UniRule"/>
</dbReference>
<evidence type="ECO:0000256" key="2">
    <source>
        <dbReference type="ARBA" id="ARBA00004433"/>
    </source>
</evidence>
<evidence type="ECO:0000313" key="38">
    <source>
        <dbReference type="EMBL" id="ADD12355.1"/>
    </source>
</evidence>
<dbReference type="FunFam" id="2.170.40.20:FF:000001">
    <property type="entry name" value="Envelope glycoprotein gp160"/>
    <property type="match status" value="1"/>
</dbReference>
<dbReference type="GO" id="GO:0005198">
    <property type="term" value="F:structural molecule activity"/>
    <property type="evidence" value="ECO:0007669"/>
    <property type="project" value="UniProtKB-UniRule"/>
</dbReference>
<keyword evidence="16 33" id="KW-0732">Signal</keyword>
<feature type="disulfide bond" evidence="33">
    <location>
        <begin position="382"/>
        <end position="449"/>
    </location>
</feature>
<feature type="site" description="Cleavage; by host furin" evidence="33">
    <location>
        <begin position="517"/>
        <end position="518"/>
    </location>
</feature>
<feature type="domain" description="Retroviral envelope protein GP41-like" evidence="37">
    <location>
        <begin position="537"/>
        <end position="726"/>
    </location>
</feature>
<evidence type="ECO:0000256" key="6">
    <source>
        <dbReference type="ARBA" id="ARBA00004650"/>
    </source>
</evidence>
<dbReference type="FunFam" id="1.10.287.210:FF:000001">
    <property type="entry name" value="Envelope glycoprotein gp160"/>
    <property type="match status" value="1"/>
</dbReference>
<comment type="miscellaneous">
    <text evidence="33">Inhibitors targeting HIV-1 viral envelope proteins are used as antiretroviral drugs. Attachment of virions to the cell surface via non-specific interactions and CD4 binding can be blocked by inhibitors that include cyanovirin-N, cyclotriazadisulfonamide analogs, PRO 2000, TNX 355 and PRO 542. In addition, BMS 806 can block CD4-induced conformational changes. Env interactions with the coreceptor molecules can be targeted by CCR5 antagonists including SCH-D, maraviroc (UK 427857) and aplaviroc (GW 873140), and the CXCR4 antagonist AMD 070. Fusion of viral and cellular membranes can be inhibited by peptides such as enfuvirtide and tifuvirtide (T 1249). Resistance to inhibitors associated with mutations in Env are observed. Most of the time, single mutations confer only a modest reduction in drug susceptibility. Combination of several mutations is usually required to develop a high-level drug resistance.</text>
</comment>
<evidence type="ECO:0000256" key="21">
    <source>
        <dbReference type="ARBA" id="ARBA00022890"/>
    </source>
</evidence>
<dbReference type="HAMAP" id="MF_04083">
    <property type="entry name" value="HIV_ENV"/>
    <property type="match status" value="1"/>
</dbReference>
<keyword evidence="28 33" id="KW-0325">Glycoprotein</keyword>
<evidence type="ECO:0000256" key="31">
    <source>
        <dbReference type="ARBA" id="ARBA00023296"/>
    </source>
</evidence>
<evidence type="ECO:0000256" key="32">
    <source>
        <dbReference type="ARBA" id="ARBA00062028"/>
    </source>
</evidence>
<feature type="compositionally biased region" description="Low complexity" evidence="35">
    <location>
        <begin position="461"/>
        <end position="473"/>
    </location>
</feature>
<keyword evidence="12 33" id="KW-1162">Viral penetration into host cytoplasm</keyword>
<feature type="short sequence motif" description="Di-leucine internalization motif" evidence="33">
    <location>
        <begin position="862"/>
        <end position="863"/>
    </location>
</feature>
<organismHost>
    <name type="scientific">Homo sapiens</name>
    <name type="common">Human</name>
    <dbReference type="NCBI Taxonomy" id="9606"/>
</organismHost>
<feature type="lipid moiety-binding region" description="S-palmitoyl cysteine; by host" evidence="33">
    <location>
        <position position="771"/>
    </location>
</feature>
<evidence type="ECO:0000256" key="13">
    <source>
        <dbReference type="ARBA" id="ARBA00022685"/>
    </source>
</evidence>
<gene>
    <name evidence="33 38" type="primary">env</name>
</gene>
<comment type="similarity">
    <text evidence="33">Belongs to the HIV-1 env protein family.</text>
</comment>
<name>D3YFG3_HV1</name>
<keyword evidence="22 33" id="KW-1133">Transmembrane helix</keyword>
<feature type="region of interest" description="CD4-binding loop" evidence="33">
    <location>
        <begin position="368"/>
        <end position="378"/>
    </location>
</feature>
<dbReference type="SUPFAM" id="SSF58069">
    <property type="entry name" value="Virus ectodomain"/>
    <property type="match status" value="1"/>
</dbReference>
<dbReference type="Gene3D" id="2.170.40.20">
    <property type="entry name" value="Human immunodeficiency virus 1, Gp160, envelope glycoprotein"/>
    <property type="match status" value="2"/>
</dbReference>
<dbReference type="GO" id="GO:1903911">
    <property type="term" value="P:positive regulation of receptor clustering"/>
    <property type="evidence" value="ECO:0007669"/>
    <property type="project" value="UniProtKB-UniRule"/>
</dbReference>
<evidence type="ECO:0000259" key="37">
    <source>
        <dbReference type="Pfam" id="PF00517"/>
    </source>
</evidence>
<evidence type="ECO:0000256" key="30">
    <source>
        <dbReference type="ARBA" id="ARBA00023288"/>
    </source>
</evidence>
<comment type="subcellular location">
    <molecule>Transmembrane protein gp41</molecule>
    <subcellularLocation>
        <location evidence="33">Virion membrane</location>
        <topology evidence="33">Single-pass type I membrane protein</topology>
    </subcellularLocation>
    <subcellularLocation>
        <location evidence="33">Host cell membrane</location>
        <topology evidence="33">Single-pass type I membrane protein</topology>
    </subcellularLocation>
    <subcellularLocation>
        <location evidence="33">Host endosome membrane</location>
        <topology evidence="33">Single-pass type I membrane protein</topology>
    </subcellularLocation>
    <text evidence="33">It is probably concentrated at the site of budding and incorporated into the virions possibly by contacts between the cytoplasmic tail of Env and the N-terminus of Gag.</text>
</comment>
<feature type="region of interest" description="Disordered" evidence="35">
    <location>
        <begin position="460"/>
        <end position="479"/>
    </location>
</feature>
<feature type="disulfide bond" evidence="33">
    <location>
        <begin position="389"/>
        <end position="422"/>
    </location>
</feature>
<feature type="transmembrane region" description="Helical" evidence="34">
    <location>
        <begin position="685"/>
        <end position="712"/>
    </location>
</feature>
<evidence type="ECO:0000256" key="22">
    <source>
        <dbReference type="ARBA" id="ARBA00022989"/>
    </source>
</evidence>
<organism evidence="38">
    <name type="scientific">Human immunodeficiency virus type 1</name>
    <name type="common">HIV-1</name>
    <dbReference type="NCBI Taxonomy" id="11676"/>
    <lineage>
        <taxon>Viruses</taxon>
        <taxon>Riboviria</taxon>
        <taxon>Pararnavirae</taxon>
        <taxon>Artverviricota</taxon>
        <taxon>Revtraviricetes</taxon>
        <taxon>Ortervirales</taxon>
        <taxon>Retroviridae</taxon>
        <taxon>Orthoretrovirinae</taxon>
        <taxon>Lentivirus</taxon>
        <taxon>Lentivirus humimdef1</taxon>
    </lineage>
</organism>
<evidence type="ECO:0000256" key="34">
    <source>
        <dbReference type="RuleBase" id="RU363095"/>
    </source>
</evidence>
<dbReference type="GO" id="GO:0019062">
    <property type="term" value="P:virion attachment to host cell"/>
    <property type="evidence" value="ECO:0007669"/>
    <property type="project" value="UniProtKB-UniRule"/>
</dbReference>
<keyword evidence="29 33" id="KW-0899">Viral immunoevasion</keyword>
<evidence type="ECO:0000256" key="10">
    <source>
        <dbReference type="ARBA" id="ARBA00022570"/>
    </source>
</evidence>
<dbReference type="InterPro" id="IPR000328">
    <property type="entry name" value="GP41-like"/>
</dbReference>
<keyword evidence="27 33" id="KW-1015">Disulfide bond</keyword>